<accession>A0A223NU23</accession>
<protein>
    <submittedName>
        <fullName evidence="1">Uncharacterized protein</fullName>
    </submittedName>
</protein>
<evidence type="ECO:0000313" key="1">
    <source>
        <dbReference type="EMBL" id="ASU33395.1"/>
    </source>
</evidence>
<dbReference type="OrthoDB" id="1444051at2"/>
<reference evidence="1 2" key="1">
    <citation type="submission" date="2017-08" db="EMBL/GenBank/DDBJ databases">
        <title>Complete genome sequence of Mucilaginibacter sp. strain BJC16-A31.</title>
        <authorList>
            <consortium name="Henan University of Science and Technology"/>
            <person name="You X."/>
        </authorList>
    </citation>
    <scope>NUCLEOTIDE SEQUENCE [LARGE SCALE GENOMIC DNA]</scope>
    <source>
        <strain evidence="1 2">BJC16-A31</strain>
    </source>
</reference>
<evidence type="ECO:0000313" key="2">
    <source>
        <dbReference type="Proteomes" id="UP000215002"/>
    </source>
</evidence>
<dbReference type="RefSeq" id="WP_094569860.1">
    <property type="nucleotide sequence ID" value="NZ_CP022743.1"/>
</dbReference>
<organism evidence="1 2">
    <name type="scientific">Mucilaginibacter xinganensis</name>
    <dbReference type="NCBI Taxonomy" id="1234841"/>
    <lineage>
        <taxon>Bacteria</taxon>
        <taxon>Pseudomonadati</taxon>
        <taxon>Bacteroidota</taxon>
        <taxon>Sphingobacteriia</taxon>
        <taxon>Sphingobacteriales</taxon>
        <taxon>Sphingobacteriaceae</taxon>
        <taxon>Mucilaginibacter</taxon>
    </lineage>
</organism>
<dbReference type="AlphaFoldDB" id="A0A223NU23"/>
<sequence>MRTSLTETEQIEAHLLKLSAPGDSLLYEATLILDDELRDKLQWQQSAYDMIKLYGRKQLKQEIEAAHQSLFSEVRHKGFRETIRQIFKKR</sequence>
<proteinExistence type="predicted"/>
<gene>
    <name evidence="1" type="ORF">MuYL_1497</name>
</gene>
<dbReference type="Proteomes" id="UP000215002">
    <property type="component" value="Chromosome"/>
</dbReference>
<name>A0A223NU23_9SPHI</name>
<keyword evidence="2" id="KW-1185">Reference proteome</keyword>
<dbReference type="EMBL" id="CP022743">
    <property type="protein sequence ID" value="ASU33395.1"/>
    <property type="molecule type" value="Genomic_DNA"/>
</dbReference>
<dbReference type="KEGG" id="muc:MuYL_1497"/>